<evidence type="ECO:0000256" key="1">
    <source>
        <dbReference type="PROSITE-ProRule" id="PRU10141"/>
    </source>
</evidence>
<dbReference type="InterPro" id="IPR011009">
    <property type="entry name" value="Kinase-like_dom_sf"/>
</dbReference>
<name>A0A9N9DEQ7_9GLOM</name>
<proteinExistence type="predicted"/>
<gene>
    <name evidence="3" type="ORF">DERYTH_LOCUS9242</name>
</gene>
<dbReference type="Proteomes" id="UP000789405">
    <property type="component" value="Unassembled WGS sequence"/>
</dbReference>
<keyword evidence="4" id="KW-1185">Reference proteome</keyword>
<dbReference type="GO" id="GO:0004672">
    <property type="term" value="F:protein kinase activity"/>
    <property type="evidence" value="ECO:0007669"/>
    <property type="project" value="InterPro"/>
</dbReference>
<accession>A0A9N9DEQ7</accession>
<feature type="binding site" evidence="1">
    <location>
        <position position="69"/>
    </location>
    <ligand>
        <name>ATP</name>
        <dbReference type="ChEBI" id="CHEBI:30616"/>
    </ligand>
</feature>
<dbReference type="Gene3D" id="3.30.200.20">
    <property type="entry name" value="Phosphorylase Kinase, domain 1"/>
    <property type="match status" value="1"/>
</dbReference>
<reference evidence="3" key="1">
    <citation type="submission" date="2021-06" db="EMBL/GenBank/DDBJ databases">
        <authorList>
            <person name="Kallberg Y."/>
            <person name="Tangrot J."/>
            <person name="Rosling A."/>
        </authorList>
    </citation>
    <scope>NUCLEOTIDE SEQUENCE</scope>
    <source>
        <strain evidence="3">MA453B</strain>
    </source>
</reference>
<comment type="caution">
    <text evidence="3">The sequence shown here is derived from an EMBL/GenBank/DDBJ whole genome shotgun (WGS) entry which is preliminary data.</text>
</comment>
<dbReference type="PROSITE" id="PS50011">
    <property type="entry name" value="PROTEIN_KINASE_DOM"/>
    <property type="match status" value="1"/>
</dbReference>
<feature type="domain" description="Protein kinase" evidence="2">
    <location>
        <begin position="39"/>
        <end position="114"/>
    </location>
</feature>
<evidence type="ECO:0000313" key="4">
    <source>
        <dbReference type="Proteomes" id="UP000789405"/>
    </source>
</evidence>
<protein>
    <submittedName>
        <fullName evidence="3">5018_t:CDS:1</fullName>
    </submittedName>
</protein>
<keyword evidence="1" id="KW-0067">ATP-binding</keyword>
<dbReference type="InterPro" id="IPR017441">
    <property type="entry name" value="Protein_kinase_ATP_BS"/>
</dbReference>
<sequence>MRNRITIPSIQPPMTIDNKNWFQIAINNYNLKELSCNDFGKLRYVGRGAFGNVYWTTCNSIQEEKVAVKEIYVTEENGENRIRMFLNESNFAPTNYPTLWNKQWLVALFQISYK</sequence>
<dbReference type="PROSITE" id="PS00107">
    <property type="entry name" value="PROTEIN_KINASE_ATP"/>
    <property type="match status" value="1"/>
</dbReference>
<dbReference type="GO" id="GO:0005524">
    <property type="term" value="F:ATP binding"/>
    <property type="evidence" value="ECO:0007669"/>
    <property type="project" value="UniProtKB-UniRule"/>
</dbReference>
<dbReference type="OrthoDB" id="2418861at2759"/>
<evidence type="ECO:0000313" key="3">
    <source>
        <dbReference type="EMBL" id="CAG8632969.1"/>
    </source>
</evidence>
<dbReference type="EMBL" id="CAJVPY010005001">
    <property type="protein sequence ID" value="CAG8632969.1"/>
    <property type="molecule type" value="Genomic_DNA"/>
</dbReference>
<dbReference type="InterPro" id="IPR000719">
    <property type="entry name" value="Prot_kinase_dom"/>
</dbReference>
<dbReference type="SUPFAM" id="SSF56112">
    <property type="entry name" value="Protein kinase-like (PK-like)"/>
    <property type="match status" value="1"/>
</dbReference>
<evidence type="ECO:0000259" key="2">
    <source>
        <dbReference type="PROSITE" id="PS50011"/>
    </source>
</evidence>
<keyword evidence="1" id="KW-0547">Nucleotide-binding</keyword>
<dbReference type="AlphaFoldDB" id="A0A9N9DEQ7"/>
<organism evidence="3 4">
    <name type="scientific">Dentiscutata erythropus</name>
    <dbReference type="NCBI Taxonomy" id="1348616"/>
    <lineage>
        <taxon>Eukaryota</taxon>
        <taxon>Fungi</taxon>
        <taxon>Fungi incertae sedis</taxon>
        <taxon>Mucoromycota</taxon>
        <taxon>Glomeromycotina</taxon>
        <taxon>Glomeromycetes</taxon>
        <taxon>Diversisporales</taxon>
        <taxon>Gigasporaceae</taxon>
        <taxon>Dentiscutata</taxon>
    </lineage>
</organism>